<dbReference type="AlphaFoldDB" id="A0A2W5X2H6"/>
<comment type="caution">
    <text evidence="2">The sequence shown here is derived from an EMBL/GenBank/DDBJ whole genome shotgun (WGS) entry which is preliminary data.</text>
</comment>
<evidence type="ECO:0000256" key="1">
    <source>
        <dbReference type="SAM" id="Phobius"/>
    </source>
</evidence>
<feature type="transmembrane region" description="Helical" evidence="1">
    <location>
        <begin position="738"/>
        <end position="757"/>
    </location>
</feature>
<keyword evidence="1" id="KW-0812">Transmembrane</keyword>
<sequence length="776" mass="74760">MSRSRLLARRAGAHRGLLVLLCLLVAAVTAGLGATLGSVQASAAAAARTGLPEGASVTVTTRLAEDAVAQDERVRAVVADLFPGVPLDVVRSQVADPREPSAPFVTWTLRPAVAALVPGDLRAVAAGSAGLRGALRTDEAVAVRGLTVEDSLGPPSAELDAALTAAGAVALVPVTLLGLVSLVALVQVARLVGAVRGEEVALLVSRGASVRQIAGAATLEASVVALAGALAGTAVAAVVVPGVAGGAAGAAAGAATVATVALPLLAVALGVGTVAVVVLGAVAVAGARAVARRGATERSGRVRRAAAGATVVLTVALALLCAERLHRAGSPLVGTTQGVRTDPLAAAAPALALAASAVVVLALLGPLAAAGERVASRGRGVVGALVARQVARGLGVVAVPVVLLVLAAGSVVLAGAFAGTAERVRDDAAALRVGTDVRVRPGTSPGTQGPVTGLDGLTGLEGVAAAAPAREVAAAVGQDPVRVLALPAAQVPRVVRAPGVDVERLAAAIEVSAPQDGALPAVVSRALADRLGLAPGDRLDLRAHGATLPVTTALVVPAVPGASSQAAVLVDLGALAARLPEGAGAAEVWVAAVPGHGEPGTAAALAARVADAVPGAQVVTARPGSSPGAVADPSGSVRRAAWVAAAGTVVLGLGGVLAVAVATLRARRGEVVVLRAVGTGPRAQAWARAGELLAAGGAAVVLGAGAGALVALSAVPLLARATVPGAGLLDVEVVPATVPTAAGLALLAAGVVAVAAATGARVAGQARDTTWREEVR</sequence>
<feature type="transmembrane region" description="Helical" evidence="1">
    <location>
        <begin position="260"/>
        <end position="284"/>
    </location>
</feature>
<dbReference type="EMBL" id="QKWH01000001">
    <property type="protein sequence ID" value="PZR55066.1"/>
    <property type="molecule type" value="Genomic_DNA"/>
</dbReference>
<feature type="transmembrane region" description="Helical" evidence="1">
    <location>
        <begin position="640"/>
        <end position="664"/>
    </location>
</feature>
<dbReference type="RefSeq" id="WP_111249430.1">
    <property type="nucleotide sequence ID" value="NZ_QKWH01000001.1"/>
</dbReference>
<feature type="transmembrane region" description="Helical" evidence="1">
    <location>
        <begin position="221"/>
        <end position="240"/>
    </location>
</feature>
<evidence type="ECO:0000313" key="2">
    <source>
        <dbReference type="EMBL" id="PZR55066.1"/>
    </source>
</evidence>
<protein>
    <recommendedName>
        <fullName evidence="4">FtsX-like permease family protein</fullName>
    </recommendedName>
</protein>
<proteinExistence type="predicted"/>
<reference evidence="2 3" key="1">
    <citation type="submission" date="2018-06" db="EMBL/GenBank/DDBJ databases">
        <title>Whole genome sequencing of a novel hydrocarbon degrading bacterial strain, PW21 isolated from oil contaminated produced water sample.</title>
        <authorList>
            <person name="Nagkirti P."/>
            <person name="Shaikh A."/>
            <person name="Gowdaman V."/>
            <person name="Engineer A.E."/>
            <person name="Dagar S."/>
            <person name="Dhakephalkar P.K."/>
        </authorList>
    </citation>
    <scope>NUCLEOTIDE SEQUENCE [LARGE SCALE GENOMIC DNA]</scope>
    <source>
        <strain evidence="2 3">PW21</strain>
    </source>
</reference>
<dbReference type="Proteomes" id="UP000248783">
    <property type="component" value="Unassembled WGS sequence"/>
</dbReference>
<feature type="transmembrane region" description="Helical" evidence="1">
    <location>
        <begin position="346"/>
        <end position="369"/>
    </location>
</feature>
<accession>A0A2W5X2H6</accession>
<keyword evidence="1" id="KW-0472">Membrane</keyword>
<keyword evidence="1" id="KW-1133">Transmembrane helix</keyword>
<name>A0A2W5X2H6_9MICO</name>
<keyword evidence="3" id="KW-1185">Reference proteome</keyword>
<evidence type="ECO:0000313" key="3">
    <source>
        <dbReference type="Proteomes" id="UP000248783"/>
    </source>
</evidence>
<feature type="transmembrane region" description="Helical" evidence="1">
    <location>
        <begin position="161"/>
        <end position="186"/>
    </location>
</feature>
<gene>
    <name evidence="2" type="ORF">DNL40_01345</name>
</gene>
<feature type="transmembrane region" description="Helical" evidence="1">
    <location>
        <begin position="390"/>
        <end position="417"/>
    </location>
</feature>
<evidence type="ECO:0008006" key="4">
    <source>
        <dbReference type="Google" id="ProtNLM"/>
    </source>
</evidence>
<feature type="transmembrane region" description="Helical" evidence="1">
    <location>
        <begin position="692"/>
        <end position="718"/>
    </location>
</feature>
<feature type="transmembrane region" description="Helical" evidence="1">
    <location>
        <begin position="305"/>
        <end position="326"/>
    </location>
</feature>
<organism evidence="2 3">
    <name type="scientific">Xylanimonas oleitrophica</name>
    <dbReference type="NCBI Taxonomy" id="2607479"/>
    <lineage>
        <taxon>Bacteria</taxon>
        <taxon>Bacillati</taxon>
        <taxon>Actinomycetota</taxon>
        <taxon>Actinomycetes</taxon>
        <taxon>Micrococcales</taxon>
        <taxon>Promicromonosporaceae</taxon>
        <taxon>Xylanimonas</taxon>
    </lineage>
</organism>